<sequence>MSITDRKSATRNGCALFLFIEGQVNLNPVILQQSL</sequence>
<reference evidence="1" key="1">
    <citation type="journal article" date="2021" name="Proc. Natl. Acad. Sci. U.S.A.">
        <title>A Catalog of Tens of Thousands of Viruses from Human Metagenomes Reveals Hidden Associations with Chronic Diseases.</title>
        <authorList>
            <person name="Tisza M.J."/>
            <person name="Buck C.B."/>
        </authorList>
    </citation>
    <scope>NUCLEOTIDE SEQUENCE</scope>
    <source>
        <strain evidence="1">CtMYT7</strain>
    </source>
</reference>
<organism evidence="1">
    <name type="scientific">Myoviridae sp. ctMYT7</name>
    <dbReference type="NCBI Taxonomy" id="2825087"/>
    <lineage>
        <taxon>Viruses</taxon>
        <taxon>Duplodnaviria</taxon>
        <taxon>Heunggongvirae</taxon>
        <taxon>Uroviricota</taxon>
        <taxon>Caudoviricetes</taxon>
    </lineage>
</organism>
<protein>
    <submittedName>
        <fullName evidence="1">Uncharacterized protein</fullName>
    </submittedName>
</protein>
<dbReference type="EMBL" id="BK015566">
    <property type="protein sequence ID" value="DAE13475.1"/>
    <property type="molecule type" value="Genomic_DNA"/>
</dbReference>
<proteinExistence type="predicted"/>
<accession>A0A8S5Q408</accession>
<name>A0A8S5Q408_9CAUD</name>
<evidence type="ECO:0000313" key="1">
    <source>
        <dbReference type="EMBL" id="DAE13475.1"/>
    </source>
</evidence>